<evidence type="ECO:0000259" key="3">
    <source>
        <dbReference type="Pfam" id="PF09090"/>
    </source>
</evidence>
<feature type="region of interest" description="Disordered" evidence="1">
    <location>
        <begin position="732"/>
        <end position="766"/>
    </location>
</feature>
<dbReference type="PANTHER" id="PTHR12412:SF2">
    <property type="entry name" value="NUCLEAR CAP-BINDING PROTEIN SUBUNIT 1"/>
    <property type="match status" value="1"/>
</dbReference>
<dbReference type="SUPFAM" id="SSF48371">
    <property type="entry name" value="ARM repeat"/>
    <property type="match status" value="3"/>
</dbReference>
<dbReference type="GO" id="GO:0000184">
    <property type="term" value="P:nuclear-transcribed mRNA catabolic process, nonsense-mediated decay"/>
    <property type="evidence" value="ECO:0007669"/>
    <property type="project" value="TreeGrafter"/>
</dbReference>
<feature type="domain" description="MIF4G-like type 1" evidence="2">
    <location>
        <begin position="343"/>
        <end position="536"/>
    </location>
</feature>
<dbReference type="GO" id="GO:0006406">
    <property type="term" value="P:mRNA export from nucleus"/>
    <property type="evidence" value="ECO:0007669"/>
    <property type="project" value="InterPro"/>
</dbReference>
<name>A0A9P7K6R5_9AGAR</name>
<dbReference type="InterPro" id="IPR016024">
    <property type="entry name" value="ARM-type_fold"/>
</dbReference>
<evidence type="ECO:0000313" key="5">
    <source>
        <dbReference type="Proteomes" id="UP000717328"/>
    </source>
</evidence>
<dbReference type="Pfam" id="PF09088">
    <property type="entry name" value="MIF4G_like"/>
    <property type="match status" value="1"/>
</dbReference>
<dbReference type="GO" id="GO:0005846">
    <property type="term" value="C:nuclear cap binding complex"/>
    <property type="evidence" value="ECO:0007669"/>
    <property type="project" value="InterPro"/>
</dbReference>
<gene>
    <name evidence="4" type="ORF">H0H81_006407</name>
</gene>
<organism evidence="4 5">
    <name type="scientific">Sphagnurus paluster</name>
    <dbReference type="NCBI Taxonomy" id="117069"/>
    <lineage>
        <taxon>Eukaryota</taxon>
        <taxon>Fungi</taxon>
        <taxon>Dikarya</taxon>
        <taxon>Basidiomycota</taxon>
        <taxon>Agaricomycotina</taxon>
        <taxon>Agaricomycetes</taxon>
        <taxon>Agaricomycetidae</taxon>
        <taxon>Agaricales</taxon>
        <taxon>Tricholomatineae</taxon>
        <taxon>Lyophyllaceae</taxon>
        <taxon>Sphagnurus</taxon>
    </lineage>
</organism>
<dbReference type="GO" id="GO:0000339">
    <property type="term" value="F:RNA cap binding"/>
    <property type="evidence" value="ECO:0007669"/>
    <property type="project" value="InterPro"/>
</dbReference>
<comment type="caution">
    <text evidence="4">The sequence shown here is derived from an EMBL/GenBank/DDBJ whole genome shotgun (WGS) entry which is preliminary data.</text>
</comment>
<dbReference type="InterPro" id="IPR027159">
    <property type="entry name" value="CBP80"/>
</dbReference>
<evidence type="ECO:0000313" key="4">
    <source>
        <dbReference type="EMBL" id="KAG5639148.1"/>
    </source>
</evidence>
<dbReference type="OrthoDB" id="10252707at2759"/>
<accession>A0A9P7K6R5</accession>
<sequence length="895" mass="99955">MSYDRRGGYRRRYRDDYDDRRREPFETPEDKLKTAIIKLGEVDAIEELPRLQKQIQDHVPVNIAIVSEAFRIGVTEQPYKIPYYAALIRLLHEHPADSMGHAASPLGRLILEDFWKGFQAYLDKLAWREARLCIHFFAHLTVAQLISPESMVALLQAFTAVLDEFGVSHGRAKRAALCAAEGLMISGPGLRTLSPTNVTDIVSAIQAFNDTTGSAKWLVQPTVKVFSDEVMIDNGDEVQSEFLLFFSLLTPALQLLDTALFALKTLVDSDFKQTADSFPQPYANIPALDNELSQFVLPSVLVPPEIIELDALSNDADADDTAQVKKEEWPEYFLRLFDNDVSPDPNTPAGYAVRTALLDIISIFEVNRKECARLLLEYPKWNHPGSFKPKPGAPVPPEGENSPVPGKDWQLESTIIETILGAFLILPESSHKSVYYISLITELCKLSPSTVGPAVGKSIRKLYGALSEGLDVEAARRFAEWFAVHMSNFGFQWVWKEWVPDLALTVQHPRRTFMRRAIEFEIRLSYHDRILKTLPEPMQGPDAHTVPEQAPGPDYEYDDPANPHHDAAQSVLNLFRGRAKADDVIAHLDTLKTTLETTDDTEGNVDATVRSIAVQSLLNIGSRSFSHLLNAIERYLPLLRSLTSSGNTVESKAGILSTAAAFWRHNRQMVGIVFDKLMQYQIVDPTDVIAWTFANRAGGLDAFEWDLMRGALDKANGRVVIARRRVTALRKEDDDTRARAKAQAGAEEGGSAMEVDADANTKPEEVTDSPALATAIKAFTSLTREQRGALSRTLEGFVDCLGPNASDASANPNPHARTVVTESAWHNRANWDSDDWSAWETWGWYRQFCRAYSPYLRNYSNTLYTVSFARLDGSTDPATELLKKTWNVATGQDVS</sequence>
<evidence type="ECO:0008006" key="6">
    <source>
        <dbReference type="Google" id="ProtNLM"/>
    </source>
</evidence>
<feature type="domain" description="MIF4G-like type 2" evidence="3">
    <location>
        <begin position="555"/>
        <end position="856"/>
    </location>
</feature>
<dbReference type="Gene3D" id="1.25.40.180">
    <property type="match status" value="3"/>
</dbReference>
<dbReference type="AlphaFoldDB" id="A0A9P7K6R5"/>
<dbReference type="EMBL" id="JABCKI010005730">
    <property type="protein sequence ID" value="KAG5639148.1"/>
    <property type="molecule type" value="Genomic_DNA"/>
</dbReference>
<dbReference type="InterPro" id="IPR015174">
    <property type="entry name" value="MIF4G-like_typ-2"/>
</dbReference>
<reference evidence="4" key="1">
    <citation type="submission" date="2021-02" db="EMBL/GenBank/DDBJ databases">
        <authorList>
            <person name="Nieuwenhuis M."/>
            <person name="Van De Peppel L.J.J."/>
        </authorList>
    </citation>
    <scope>NUCLEOTIDE SEQUENCE</scope>
    <source>
        <strain evidence="4">D49</strain>
    </source>
</reference>
<keyword evidence="5" id="KW-1185">Reference proteome</keyword>
<dbReference type="GO" id="GO:0005634">
    <property type="term" value="C:nucleus"/>
    <property type="evidence" value="ECO:0007669"/>
    <property type="project" value="TreeGrafter"/>
</dbReference>
<feature type="region of interest" description="Disordered" evidence="1">
    <location>
        <begin position="387"/>
        <end position="406"/>
    </location>
</feature>
<protein>
    <recommendedName>
        <fullName evidence="6">Nuclear cap-binding protein subunit 1</fullName>
    </recommendedName>
</protein>
<feature type="region of interest" description="Disordered" evidence="1">
    <location>
        <begin position="1"/>
        <end position="25"/>
    </location>
</feature>
<dbReference type="PANTHER" id="PTHR12412">
    <property type="entry name" value="CAP BINDING PROTEIN"/>
    <property type="match status" value="1"/>
</dbReference>
<evidence type="ECO:0000256" key="1">
    <source>
        <dbReference type="SAM" id="MobiDB-lite"/>
    </source>
</evidence>
<dbReference type="InterPro" id="IPR015172">
    <property type="entry name" value="MIF4G-like_typ-1"/>
</dbReference>
<evidence type="ECO:0000259" key="2">
    <source>
        <dbReference type="Pfam" id="PF09088"/>
    </source>
</evidence>
<reference evidence="4" key="2">
    <citation type="submission" date="2021-10" db="EMBL/GenBank/DDBJ databases">
        <title>Phylogenomics reveals ancestral predisposition of the termite-cultivated fungus Termitomyces towards a domesticated lifestyle.</title>
        <authorList>
            <person name="Auxier B."/>
            <person name="Grum-Grzhimaylo A."/>
            <person name="Cardenas M.E."/>
            <person name="Lodge J.D."/>
            <person name="Laessoe T."/>
            <person name="Pedersen O."/>
            <person name="Smith M.E."/>
            <person name="Kuyper T.W."/>
            <person name="Franco-Molano E.A."/>
            <person name="Baroni T.J."/>
            <person name="Aanen D.K."/>
        </authorList>
    </citation>
    <scope>NUCLEOTIDE SEQUENCE</scope>
    <source>
        <strain evidence="4">D49</strain>
    </source>
</reference>
<dbReference type="Pfam" id="PF09090">
    <property type="entry name" value="MIF4G_like_2"/>
    <property type="match status" value="1"/>
</dbReference>
<dbReference type="Proteomes" id="UP000717328">
    <property type="component" value="Unassembled WGS sequence"/>
</dbReference>
<proteinExistence type="predicted"/>
<dbReference type="GO" id="GO:0003729">
    <property type="term" value="F:mRNA binding"/>
    <property type="evidence" value="ECO:0007669"/>
    <property type="project" value="TreeGrafter"/>
</dbReference>